<dbReference type="EMBL" id="LGFD01000033">
    <property type="protein sequence ID" value="KUK17169.1"/>
    <property type="molecule type" value="Genomic_DNA"/>
</dbReference>
<organism evidence="4 5">
    <name type="scientific">Thermococcus sibiricus</name>
    <dbReference type="NCBI Taxonomy" id="172049"/>
    <lineage>
        <taxon>Archaea</taxon>
        <taxon>Methanobacteriati</taxon>
        <taxon>Methanobacteriota</taxon>
        <taxon>Thermococci</taxon>
        <taxon>Thermococcales</taxon>
        <taxon>Thermococcaceae</taxon>
        <taxon>Thermococcus</taxon>
    </lineage>
</organism>
<dbReference type="AlphaFoldDB" id="A0A124FF70"/>
<dbReference type="RefSeq" id="WP_283217789.1">
    <property type="nucleotide sequence ID" value="NZ_LGFD01000033.1"/>
</dbReference>
<protein>
    <submittedName>
        <fullName evidence="4">Putative nitroreductase</fullName>
    </submittedName>
</protein>
<dbReference type="Pfam" id="PF00881">
    <property type="entry name" value="Nitroreductase"/>
    <property type="match status" value="2"/>
</dbReference>
<feature type="domain" description="Nitroreductase" evidence="3">
    <location>
        <begin position="66"/>
        <end position="147"/>
    </location>
</feature>
<gene>
    <name evidence="4" type="ORF">XD54_1542</name>
</gene>
<dbReference type="InterPro" id="IPR029479">
    <property type="entry name" value="Nitroreductase"/>
</dbReference>
<evidence type="ECO:0000259" key="3">
    <source>
        <dbReference type="Pfam" id="PF00881"/>
    </source>
</evidence>
<dbReference type="Proteomes" id="UP000053911">
    <property type="component" value="Unassembled WGS sequence"/>
</dbReference>
<dbReference type="PATRIC" id="fig|172049.5.peg.809"/>
<evidence type="ECO:0000313" key="5">
    <source>
        <dbReference type="Proteomes" id="UP000053911"/>
    </source>
</evidence>
<dbReference type="CDD" id="cd20609">
    <property type="entry name" value="nitroreductase"/>
    <property type="match status" value="1"/>
</dbReference>
<dbReference type="PANTHER" id="PTHR43673:SF10">
    <property type="entry name" value="NADH DEHYDROGENASE_NAD(P)H NITROREDUCTASE XCC3605-RELATED"/>
    <property type="match status" value="1"/>
</dbReference>
<dbReference type="SUPFAM" id="SSF55469">
    <property type="entry name" value="FMN-dependent nitroreductase-like"/>
    <property type="match status" value="1"/>
</dbReference>
<proteinExistence type="inferred from homology"/>
<dbReference type="GO" id="GO:0016491">
    <property type="term" value="F:oxidoreductase activity"/>
    <property type="evidence" value="ECO:0007669"/>
    <property type="project" value="UniProtKB-KW"/>
</dbReference>
<sequence>MEFMEIIKGRRSVRRFKDEKIPREHLLKILEAGIWAPSGSNIQPWEFILVTQEPTIEKIKLISPGLFGNPAALIICCINKKRAEKGGRLGENTALMDVSMAAQNMMLMAYSLGIGSCPIVSFNKTALKELLNIPEDVEPVLIISLGYPEFWPKPPKRRPLEEVVHVEEYGKPLEG</sequence>
<evidence type="ECO:0000256" key="1">
    <source>
        <dbReference type="ARBA" id="ARBA00007118"/>
    </source>
</evidence>
<dbReference type="InterPro" id="IPR000415">
    <property type="entry name" value="Nitroreductase-like"/>
</dbReference>
<feature type="domain" description="Nitroreductase" evidence="3">
    <location>
        <begin position="7"/>
        <end position="59"/>
    </location>
</feature>
<keyword evidence="2" id="KW-0560">Oxidoreductase</keyword>
<evidence type="ECO:0000256" key="2">
    <source>
        <dbReference type="ARBA" id="ARBA00023002"/>
    </source>
</evidence>
<dbReference type="PANTHER" id="PTHR43673">
    <property type="entry name" value="NAD(P)H NITROREDUCTASE YDGI-RELATED"/>
    <property type="match status" value="1"/>
</dbReference>
<name>A0A124FF70_9EURY</name>
<comment type="caution">
    <text evidence="4">The sequence shown here is derived from an EMBL/GenBank/DDBJ whole genome shotgun (WGS) entry which is preliminary data.</text>
</comment>
<dbReference type="Gene3D" id="3.40.109.10">
    <property type="entry name" value="NADH Oxidase"/>
    <property type="match status" value="1"/>
</dbReference>
<evidence type="ECO:0000313" key="4">
    <source>
        <dbReference type="EMBL" id="KUK17169.1"/>
    </source>
</evidence>
<accession>A0A124FF70</accession>
<comment type="similarity">
    <text evidence="1">Belongs to the nitroreductase family.</text>
</comment>
<reference evidence="5" key="1">
    <citation type="journal article" date="2015" name="MBio">
        <title>Genome-Resolved Metagenomic Analysis Reveals Roles for Candidate Phyla and Other Microbial Community Members in Biogeochemical Transformations in Oil Reservoirs.</title>
        <authorList>
            <person name="Hu P."/>
            <person name="Tom L."/>
            <person name="Singh A."/>
            <person name="Thomas B.C."/>
            <person name="Baker B.J."/>
            <person name="Piceno Y.M."/>
            <person name="Andersen G.L."/>
            <person name="Banfield J.F."/>
        </authorList>
    </citation>
    <scope>NUCLEOTIDE SEQUENCE [LARGE SCALE GENOMIC DNA]</scope>
</reference>